<dbReference type="RefSeq" id="WP_407069633.1">
    <property type="nucleotide sequence ID" value="NZ_JBJJXE010000035.1"/>
</dbReference>
<evidence type="ECO:0000313" key="1">
    <source>
        <dbReference type="EMBL" id="MFL1733151.1"/>
    </source>
</evidence>
<comment type="caution">
    <text evidence="1">The sequence shown here is derived from an EMBL/GenBank/DDBJ whole genome shotgun (WGS) entry which is preliminary data.</text>
</comment>
<dbReference type="EMBL" id="JBJJXE010000035">
    <property type="protein sequence ID" value="MFL1733151.1"/>
    <property type="molecule type" value="Genomic_DNA"/>
</dbReference>
<organism evidence="1 2">
    <name type="scientific">Moraxella oculi</name>
    <dbReference type="NCBI Taxonomy" id="2940516"/>
    <lineage>
        <taxon>Bacteria</taxon>
        <taxon>Pseudomonadati</taxon>
        <taxon>Pseudomonadota</taxon>
        <taxon>Gammaproteobacteria</taxon>
        <taxon>Moraxellales</taxon>
        <taxon>Moraxellaceae</taxon>
        <taxon>Moraxella</taxon>
    </lineage>
</organism>
<name>A0ABW8U7S8_9GAMM</name>
<evidence type="ECO:0000313" key="2">
    <source>
        <dbReference type="Proteomes" id="UP001624684"/>
    </source>
</evidence>
<protein>
    <submittedName>
        <fullName evidence="1">Uncharacterized protein</fullName>
    </submittedName>
</protein>
<sequence length="112" mass="13079">MVITWQKTKNNAFVCAATDLLKHELKSIFGDVLNLTWHKAIKEIKKGTAYSEYTLKQESVALLKDIHRYYGAFELTFFEESKKTLIYQSKELNIKDIDMNYPIKMNSAIRIV</sequence>
<reference evidence="1 2" key="1">
    <citation type="submission" date="2024-11" db="EMBL/GenBank/DDBJ databases">
        <title>First Report of Moraxella oculi in Brazil in an Infectious Bovine Keratoconjunctivitis Outbreak.</title>
        <authorList>
            <person name="Carvalho C.V."/>
            <person name="Domingues R."/>
            <person name="Coutinho C."/>
            <person name="Honorio N.T.B.S."/>
            <person name="Faza D.R.L.R."/>
            <person name="Carvalho W.A."/>
            <person name="Machado A.B.F."/>
            <person name="Martins M.F."/>
            <person name="Gaspar E.B."/>
        </authorList>
    </citation>
    <scope>NUCLEOTIDE SEQUENCE [LARGE SCALE GENOMIC DNA]</scope>
    <source>
        <strain evidence="1 2">2117LE</strain>
    </source>
</reference>
<gene>
    <name evidence="1" type="ORF">ACJHVH_09235</name>
</gene>
<keyword evidence="2" id="KW-1185">Reference proteome</keyword>
<proteinExistence type="predicted"/>
<accession>A0ABW8U7S8</accession>
<dbReference type="Proteomes" id="UP001624684">
    <property type="component" value="Unassembled WGS sequence"/>
</dbReference>